<organism evidence="1 2">
    <name type="scientific">Saccharomycopsis crataegensis</name>
    <dbReference type="NCBI Taxonomy" id="43959"/>
    <lineage>
        <taxon>Eukaryota</taxon>
        <taxon>Fungi</taxon>
        <taxon>Dikarya</taxon>
        <taxon>Ascomycota</taxon>
        <taxon>Saccharomycotina</taxon>
        <taxon>Saccharomycetes</taxon>
        <taxon>Saccharomycopsidaceae</taxon>
        <taxon>Saccharomycopsis</taxon>
    </lineage>
</organism>
<protein>
    <recommendedName>
        <fullName evidence="3">F-box domain-containing protein</fullName>
    </recommendedName>
</protein>
<dbReference type="Proteomes" id="UP001360560">
    <property type="component" value="Unassembled WGS sequence"/>
</dbReference>
<dbReference type="AlphaFoldDB" id="A0AAV5QI86"/>
<dbReference type="RefSeq" id="XP_064851336.1">
    <property type="nucleotide sequence ID" value="XM_064995264.1"/>
</dbReference>
<gene>
    <name evidence="1" type="ORF">DASC09_016610</name>
</gene>
<accession>A0AAV5QI86</accession>
<dbReference type="GeneID" id="90072315"/>
<reference evidence="1 2" key="1">
    <citation type="journal article" date="2023" name="Elife">
        <title>Identification of key yeast species and microbe-microbe interactions impacting larval growth of Drosophila in the wild.</title>
        <authorList>
            <person name="Mure A."/>
            <person name="Sugiura Y."/>
            <person name="Maeda R."/>
            <person name="Honda K."/>
            <person name="Sakurai N."/>
            <person name="Takahashi Y."/>
            <person name="Watada M."/>
            <person name="Katoh T."/>
            <person name="Gotoh A."/>
            <person name="Gotoh Y."/>
            <person name="Taniguchi I."/>
            <person name="Nakamura K."/>
            <person name="Hayashi T."/>
            <person name="Katayama T."/>
            <person name="Uemura T."/>
            <person name="Hattori Y."/>
        </authorList>
    </citation>
    <scope>NUCLEOTIDE SEQUENCE [LARGE SCALE GENOMIC DNA]</scope>
    <source>
        <strain evidence="1 2">SC-9</strain>
    </source>
</reference>
<sequence length="725" mass="83826">MSVLSRDTLPRSQGTLSDVLGSLGSHEQTFREIFGYSSPMFFASPANVSNVKSQFIPLEGDSDTGILDILTTDTLSNIVSQVSSQSDLVSLGCTCSLFRYLVTERLYKRIQIVDRHQIITNQEKALNYISNDFTYLDVTKLTLFARSIVNNFQLLDYYIEEIDIVTNSEKTHTFNGYSDGNMFEIIYDLVSRHPQDNKSRPLTLLNFDFANVKMFQNYLAFTRIRMARSYKSEHVFDLTPSDGVFGSHEPDLATPNTLVQRKEGISERLRFFQLLDLNDLNVLPLSVDKLSFFSVYGNNYNPLKPFLPNYNGLRVLYNLSSLYLNSSAIASEFFQKVSTIFQSDNLEKVKLTTLSITIFHDIIDDEHHFGFHDLATIFDLNYLKNFEIKSKCYCCHSCFYNFFSEWKNYYDGNCCYDSDHSSSSHVNVLGPLAASSYCYFPTGSAVSLSKHTSSRKNFANIEKLSICGDSSNSRELSQYEHFALHNLRYFTNLKYLYLKIYDCYPTNHQQQNINDEKKIRLFNEIFRLTNLQTLIIPDFFYNWGVSRNSLDKSDDNHNFIWWLNRCSCDECHEARRIFKKHSKLSLLKNSLDKLCYLENLPDVYSPNYYCILNRLRARFPFSAYLDNMSSGLDILKYPINSPDLTFLYDHCDYSDYSRLKEEVSSESAALIRLLIHSYASSIEEVVANLPCITTVVFGGVYFHVDRTVPRTTKLVAIYDDYEKIF</sequence>
<evidence type="ECO:0008006" key="3">
    <source>
        <dbReference type="Google" id="ProtNLM"/>
    </source>
</evidence>
<proteinExistence type="predicted"/>
<evidence type="ECO:0000313" key="2">
    <source>
        <dbReference type="Proteomes" id="UP001360560"/>
    </source>
</evidence>
<evidence type="ECO:0000313" key="1">
    <source>
        <dbReference type="EMBL" id="GMM34336.1"/>
    </source>
</evidence>
<comment type="caution">
    <text evidence="1">The sequence shown here is derived from an EMBL/GenBank/DDBJ whole genome shotgun (WGS) entry which is preliminary data.</text>
</comment>
<name>A0AAV5QI86_9ASCO</name>
<dbReference type="EMBL" id="BTFZ01000002">
    <property type="protein sequence ID" value="GMM34336.1"/>
    <property type="molecule type" value="Genomic_DNA"/>
</dbReference>
<keyword evidence="2" id="KW-1185">Reference proteome</keyword>